<feature type="coiled-coil region" evidence="1">
    <location>
        <begin position="307"/>
        <end position="387"/>
    </location>
</feature>
<protein>
    <submittedName>
        <fullName evidence="3">Uncharacterized protein</fullName>
    </submittedName>
</protein>
<evidence type="ECO:0000313" key="3">
    <source>
        <dbReference type="EMBL" id="CAH4033962.1"/>
    </source>
</evidence>
<comment type="caution">
    <text evidence="3">The sequence shown here is derived from an EMBL/GenBank/DDBJ whole genome shotgun (WGS) entry which is preliminary data.</text>
</comment>
<keyword evidence="1" id="KW-0175">Coiled coil</keyword>
<keyword evidence="4" id="KW-1185">Reference proteome</keyword>
<feature type="region of interest" description="Disordered" evidence="2">
    <location>
        <begin position="788"/>
        <end position="815"/>
    </location>
</feature>
<evidence type="ECO:0000256" key="1">
    <source>
        <dbReference type="SAM" id="Coils"/>
    </source>
</evidence>
<reference evidence="3" key="1">
    <citation type="submission" date="2022-05" db="EMBL/GenBank/DDBJ databases">
        <authorList>
            <person name="Okamura Y."/>
        </authorList>
    </citation>
    <scope>NUCLEOTIDE SEQUENCE</scope>
</reference>
<sequence length="1445" mass="163375">MPEIPDCLARRYQALDELIKELTRNKSGSNINCCSDDPGVKMMCNFWNILKENPDCDLKKAVEERMGITSTSTGIFPQRCREVTCYMAGCCKRDGEGIEPPKAARVTSCCKSGQNTDPKPQTCQRCSTPSTGSDTMPLSKVLCNIKEAASFDKKCQAKVSELLSTQKELQEQIGILEQREKEGLQLLKQADCMWTCMEASYKKKVAESLERQKALLNQMKEIEGSVQKWRKNKKELEFEMGNIDKCQQEIREKTTEKNSDINCINLEIADFHKRIENNKGDVEATNKSFSSKRSASCAKQSYIASEVSKLEKLVNEEKRRKKAKEDEGSKYIKDAREDLQRLCKVLLQKKLENEDMSAEKEALQLEIEMLNQTCDQCKDKCRNKQQNIEDEILAIDKEIANFKVRCIRCHECTDTMDMRKFCTDCPRCAEERDCLLEGDHCIPDHTMDCVCMTVKQKFLDNVFENMYTVLERQTRTGPGKAVAEAVMSSLKKSRNGKLNEATRKILQDFILNTVKKNLNLTIVGGAVKTRCEMDSETYNQLMLCLKQIKVTKPAKADKGTPTKKDPCRRWPNSSECNCPNGPKECICSRKAPPAAKDPPCPPDPDDEDAGEEIVCPHRDNAPCGPDCGAHTPSRVAAEVAAWKPNPCQGPSCQLKNMRAAQCVLGPEALCSKANLRNKSSAPIVPSIHSLGKSCQCSHISRKAGTYHKDTKQLKRKNICDKEISTVLQFPFSDKKVVFSDEDLIYEIEHIVSTKALARNKSESISSFLTKKRSVIIIDNTKKTENILKIDKEKPKNKNESSVNTSNNKKHGTSDKDIQALSEEQNLNVVIHDSDNELKCVAPKLTKTPSGNLTMALEENIVQLINSKVKENVDLYINLREDDSGSYSIDFSCSDLDKNAKKLLVKRTPSGNLLLDIKDKKKNSQSLKNNKANRPSKLSKSKSFKSKKVRKLPPKEIVDSFTETSTLSSKCSDKFKSELCKATLKGLKRFINEPIILRRTASGNYDIIIDKEFENWYKDAVKCHEGEEDTTCVKVLEKSSGNCIISFIDEEDTAYKNACISKDYCGNLKLVINSNAKQSLLQKQSSIVSSKIFEKILNRETVDKEKKKSSTVKKRFMQYKSCSDSNIYNDLRNNLFSQFSSGTSAKLTKTKSGQYTVVLNKESRNSLLTNLRKYFCGSTKGSIPINRDDNGEISIVLNNRSNQAEYASLTISPSGSIYVKVKDNKKDNKKDSKKDNNKDQIDISTKLSSHCDIRWDQFIDDVKNPSVKGISTHCHDRDDGNCDINKCVCKNLCFKSKRWVIDADSTSTECGVVWKRDSNRYSALDLKDNQCNGTIINRHIVIKPRHEEKPRNDVYEHYNCYLNNVCPYHVSRYGRLSNELLEISGMCPTGQFEGHPCVKEQLTFLNTIQKPNDLDTSKATKVYNWDSIDFLPHQLPTFLKDFTRTS</sequence>
<gene>
    <name evidence="3" type="ORF">PIBRA_LOCUS10185</name>
</gene>
<dbReference type="Proteomes" id="UP001152562">
    <property type="component" value="Unassembled WGS sequence"/>
</dbReference>
<feature type="compositionally biased region" description="Low complexity" evidence="2">
    <location>
        <begin position="923"/>
        <end position="935"/>
    </location>
</feature>
<evidence type="ECO:0000256" key="2">
    <source>
        <dbReference type="SAM" id="MobiDB-lite"/>
    </source>
</evidence>
<accession>A0A9P0XGG9</accession>
<dbReference type="EMBL" id="CALOZG010000035">
    <property type="protein sequence ID" value="CAH4033962.1"/>
    <property type="molecule type" value="Genomic_DNA"/>
</dbReference>
<name>A0A9P0XGG9_PIEBR</name>
<evidence type="ECO:0000313" key="4">
    <source>
        <dbReference type="Proteomes" id="UP001152562"/>
    </source>
</evidence>
<proteinExistence type="predicted"/>
<organism evidence="3 4">
    <name type="scientific">Pieris brassicae</name>
    <name type="common">White butterfly</name>
    <name type="synonym">Large white butterfly</name>
    <dbReference type="NCBI Taxonomy" id="7116"/>
    <lineage>
        <taxon>Eukaryota</taxon>
        <taxon>Metazoa</taxon>
        <taxon>Ecdysozoa</taxon>
        <taxon>Arthropoda</taxon>
        <taxon>Hexapoda</taxon>
        <taxon>Insecta</taxon>
        <taxon>Pterygota</taxon>
        <taxon>Neoptera</taxon>
        <taxon>Endopterygota</taxon>
        <taxon>Lepidoptera</taxon>
        <taxon>Glossata</taxon>
        <taxon>Ditrysia</taxon>
        <taxon>Papilionoidea</taxon>
        <taxon>Pieridae</taxon>
        <taxon>Pierinae</taxon>
        <taxon>Pieris</taxon>
    </lineage>
</organism>
<feature type="region of interest" description="Disordered" evidence="2">
    <location>
        <begin position="922"/>
        <end position="950"/>
    </location>
</feature>
<feature type="compositionally biased region" description="Basic and acidic residues" evidence="2">
    <location>
        <begin position="788"/>
        <end position="798"/>
    </location>
</feature>
<feature type="compositionally biased region" description="Basic residues" evidence="2">
    <location>
        <begin position="936"/>
        <end position="950"/>
    </location>
</feature>
<feature type="coiled-coil region" evidence="1">
    <location>
        <begin position="212"/>
        <end position="239"/>
    </location>
</feature>